<reference evidence="1 2" key="1">
    <citation type="submission" date="2021-12" db="EMBL/GenBank/DDBJ databases">
        <title>Genome sequencing of bacteria with rrn-lacking chromosome and rrn-plasmid.</title>
        <authorList>
            <person name="Anda M."/>
            <person name="Iwasaki W."/>
        </authorList>
    </citation>
    <scope>NUCLEOTIDE SEQUENCE [LARGE SCALE GENOMIC DNA]</scope>
    <source>
        <strain evidence="1 2">NBRC 15940</strain>
    </source>
</reference>
<gene>
    <name evidence="1" type="ORF">PEDI_22780</name>
</gene>
<keyword evidence="2" id="KW-1185">Reference proteome</keyword>
<organism evidence="1 2">
    <name type="scientific">Persicobacter diffluens</name>
    <dbReference type="NCBI Taxonomy" id="981"/>
    <lineage>
        <taxon>Bacteria</taxon>
        <taxon>Pseudomonadati</taxon>
        <taxon>Bacteroidota</taxon>
        <taxon>Cytophagia</taxon>
        <taxon>Cytophagales</taxon>
        <taxon>Persicobacteraceae</taxon>
        <taxon>Persicobacter</taxon>
    </lineage>
</organism>
<proteinExistence type="predicted"/>
<evidence type="ECO:0000313" key="2">
    <source>
        <dbReference type="Proteomes" id="UP001310022"/>
    </source>
</evidence>
<evidence type="ECO:0000313" key="1">
    <source>
        <dbReference type="EMBL" id="GJM61726.1"/>
    </source>
</evidence>
<dbReference type="EMBL" id="BQKE01000001">
    <property type="protein sequence ID" value="GJM61726.1"/>
    <property type="molecule type" value="Genomic_DNA"/>
</dbReference>
<dbReference type="AlphaFoldDB" id="A0AAN4VZ40"/>
<accession>A0AAN4VZ40</accession>
<sequence length="33" mass="3877">MDEMCYAFPLVSVLIEDIDLYICFNMVIDELCD</sequence>
<dbReference type="Proteomes" id="UP001310022">
    <property type="component" value="Unassembled WGS sequence"/>
</dbReference>
<comment type="caution">
    <text evidence="1">The sequence shown here is derived from an EMBL/GenBank/DDBJ whole genome shotgun (WGS) entry which is preliminary data.</text>
</comment>
<name>A0AAN4VZ40_9BACT</name>
<protein>
    <submittedName>
        <fullName evidence="1">Uncharacterized protein</fullName>
    </submittedName>
</protein>